<evidence type="ECO:0000313" key="7">
    <source>
        <dbReference type="Proteomes" id="UP000438476"/>
    </source>
</evidence>
<evidence type="ECO:0000256" key="3">
    <source>
        <dbReference type="PROSITE-ProRule" id="PRU10007"/>
    </source>
</evidence>
<feature type="domain" description="Aldehyde dehydrogenase" evidence="5">
    <location>
        <begin position="32"/>
        <end position="477"/>
    </location>
</feature>
<gene>
    <name evidence="6" type="ORF">GRI91_13825</name>
</gene>
<sequence>MPATDFRIEEALAQWQPRHLVGGELLAQGAPFGVVDPSSGEVFAECPEAGVEELDCAVSSARVAWHGWKAQPLEKRRAVLHTFAAALEEAAPLIAPLLSREQGKPLSQAEMELKVSGTHIRHLSSLPLEDELLRKDDRGAVVLNWRPLGVVGGISPWNFPVALAMHKVAQALYTGNTLVLKPSPYTPLATLAVAEVAKDIFPAGVLNVLAGGNAFGAGMTAHAGIDKISFTGSVATGKRVMESASATLKRITLELGGNDAAIVLENADLDVTAAALARSAFYNCGQICMAVKRIYAHEAVHDELAVRIAEKARALKVGSAFEEGVEMGPVQNRMQYEKVLSLLDDSKSREGATVLAGGGALDRPGYFIAPTVITGLDDTAPLVAEEQFGPVIPIVRVRNAEEAVERANAGNLGLGGSIWGRDGARCAELARQLDCGTAWINRHGVNDSDVPFGGMKESGYGREHGVMGLHSYMELQAINAIPPGN</sequence>
<keyword evidence="2 4" id="KW-0560">Oxidoreductase</keyword>
<dbReference type="CDD" id="cd07106">
    <property type="entry name" value="ALDH_AldA-AAD23400"/>
    <property type="match status" value="1"/>
</dbReference>
<dbReference type="PANTHER" id="PTHR11699">
    <property type="entry name" value="ALDEHYDE DEHYDROGENASE-RELATED"/>
    <property type="match status" value="1"/>
</dbReference>
<dbReference type="PROSITE" id="PS00687">
    <property type="entry name" value="ALDEHYDE_DEHYDR_GLU"/>
    <property type="match status" value="1"/>
</dbReference>
<comment type="caution">
    <text evidence="6">The sequence shown here is derived from an EMBL/GenBank/DDBJ whole genome shotgun (WGS) entry which is preliminary data.</text>
</comment>
<evidence type="ECO:0000259" key="5">
    <source>
        <dbReference type="Pfam" id="PF00171"/>
    </source>
</evidence>
<dbReference type="InterPro" id="IPR029510">
    <property type="entry name" value="Ald_DH_CS_GLU"/>
</dbReference>
<organism evidence="6 7">
    <name type="scientific">Altericroceibacterium endophyticum</name>
    <dbReference type="NCBI Taxonomy" id="1808508"/>
    <lineage>
        <taxon>Bacteria</taxon>
        <taxon>Pseudomonadati</taxon>
        <taxon>Pseudomonadota</taxon>
        <taxon>Alphaproteobacteria</taxon>
        <taxon>Sphingomonadales</taxon>
        <taxon>Erythrobacteraceae</taxon>
        <taxon>Altericroceibacterium</taxon>
    </lineage>
</organism>
<dbReference type="Gene3D" id="3.40.605.10">
    <property type="entry name" value="Aldehyde Dehydrogenase, Chain A, domain 1"/>
    <property type="match status" value="1"/>
</dbReference>
<dbReference type="FunFam" id="3.40.309.10:FF:000009">
    <property type="entry name" value="Aldehyde dehydrogenase A"/>
    <property type="match status" value="1"/>
</dbReference>
<dbReference type="Pfam" id="PF00171">
    <property type="entry name" value="Aldedh"/>
    <property type="match status" value="1"/>
</dbReference>
<dbReference type="InterPro" id="IPR016160">
    <property type="entry name" value="Ald_DH_CS_CYS"/>
</dbReference>
<dbReference type="InterPro" id="IPR016163">
    <property type="entry name" value="Ald_DH_C"/>
</dbReference>
<dbReference type="InterPro" id="IPR015590">
    <property type="entry name" value="Aldehyde_DH_dom"/>
</dbReference>
<evidence type="ECO:0000256" key="2">
    <source>
        <dbReference type="ARBA" id="ARBA00023002"/>
    </source>
</evidence>
<comment type="similarity">
    <text evidence="1 4">Belongs to the aldehyde dehydrogenase family.</text>
</comment>
<dbReference type="FunFam" id="3.40.605.10:FF:000007">
    <property type="entry name" value="NAD/NADP-dependent betaine aldehyde dehydrogenase"/>
    <property type="match status" value="1"/>
</dbReference>
<keyword evidence="7" id="KW-1185">Reference proteome</keyword>
<dbReference type="Proteomes" id="UP000438476">
    <property type="component" value="Unassembled WGS sequence"/>
</dbReference>
<feature type="active site" evidence="3">
    <location>
        <position position="254"/>
    </location>
</feature>
<proteinExistence type="inferred from homology"/>
<dbReference type="SUPFAM" id="SSF53720">
    <property type="entry name" value="ALDH-like"/>
    <property type="match status" value="1"/>
</dbReference>
<evidence type="ECO:0000256" key="1">
    <source>
        <dbReference type="ARBA" id="ARBA00009986"/>
    </source>
</evidence>
<dbReference type="RefSeq" id="WP_160737277.1">
    <property type="nucleotide sequence ID" value="NZ_WTYT01000006.1"/>
</dbReference>
<dbReference type="GO" id="GO:0016620">
    <property type="term" value="F:oxidoreductase activity, acting on the aldehyde or oxo group of donors, NAD or NADP as acceptor"/>
    <property type="evidence" value="ECO:0007669"/>
    <property type="project" value="InterPro"/>
</dbReference>
<dbReference type="InterPro" id="IPR016161">
    <property type="entry name" value="Ald_DH/histidinol_DH"/>
</dbReference>
<dbReference type="AlphaFoldDB" id="A0A6I4T8W9"/>
<protein>
    <submittedName>
        <fullName evidence="6">Aldehyde dehydrogenase family protein</fullName>
    </submittedName>
</protein>
<dbReference type="OrthoDB" id="9761688at2"/>
<accession>A0A6I4T8W9</accession>
<dbReference type="Gene3D" id="3.40.309.10">
    <property type="entry name" value="Aldehyde Dehydrogenase, Chain A, domain 2"/>
    <property type="match status" value="1"/>
</dbReference>
<name>A0A6I4T8W9_9SPHN</name>
<dbReference type="EMBL" id="WTYT01000006">
    <property type="protein sequence ID" value="MXO66839.1"/>
    <property type="molecule type" value="Genomic_DNA"/>
</dbReference>
<evidence type="ECO:0000313" key="6">
    <source>
        <dbReference type="EMBL" id="MXO66839.1"/>
    </source>
</evidence>
<dbReference type="PROSITE" id="PS00070">
    <property type="entry name" value="ALDEHYDE_DEHYDR_CYS"/>
    <property type="match status" value="1"/>
</dbReference>
<dbReference type="InterPro" id="IPR016162">
    <property type="entry name" value="Ald_DH_N"/>
</dbReference>
<evidence type="ECO:0000256" key="4">
    <source>
        <dbReference type="RuleBase" id="RU003345"/>
    </source>
</evidence>
<dbReference type="InterPro" id="IPR044086">
    <property type="entry name" value="LUC3-like"/>
</dbReference>
<reference evidence="6 7" key="1">
    <citation type="submission" date="2019-12" db="EMBL/GenBank/DDBJ databases">
        <title>Genomic-based taxomic classification of the family Erythrobacteraceae.</title>
        <authorList>
            <person name="Xu L."/>
        </authorList>
    </citation>
    <scope>NUCLEOTIDE SEQUENCE [LARGE SCALE GENOMIC DNA]</scope>
    <source>
        <strain evidence="6 7">LMG 29518</strain>
    </source>
</reference>